<dbReference type="AlphaFoldDB" id="A0AAV0W8Q5"/>
<comment type="caution">
    <text evidence="1">The sequence shown here is derived from an EMBL/GenBank/DDBJ whole genome shotgun (WGS) entry which is preliminary data.</text>
</comment>
<evidence type="ECO:0000313" key="2">
    <source>
        <dbReference type="Proteomes" id="UP001160148"/>
    </source>
</evidence>
<organism evidence="1 2">
    <name type="scientific">Macrosiphum euphorbiae</name>
    <name type="common">potato aphid</name>
    <dbReference type="NCBI Taxonomy" id="13131"/>
    <lineage>
        <taxon>Eukaryota</taxon>
        <taxon>Metazoa</taxon>
        <taxon>Ecdysozoa</taxon>
        <taxon>Arthropoda</taxon>
        <taxon>Hexapoda</taxon>
        <taxon>Insecta</taxon>
        <taxon>Pterygota</taxon>
        <taxon>Neoptera</taxon>
        <taxon>Paraneoptera</taxon>
        <taxon>Hemiptera</taxon>
        <taxon>Sternorrhyncha</taxon>
        <taxon>Aphidomorpha</taxon>
        <taxon>Aphidoidea</taxon>
        <taxon>Aphididae</taxon>
        <taxon>Macrosiphini</taxon>
        <taxon>Macrosiphum</taxon>
    </lineage>
</organism>
<sequence>MIKADSSILSSPLFFSTRFTARQSRSLVLHILGLSVSGIERRIPSTRCHLNRGVTWTVSNRAVCITKAQRHSCRCEAVSDERDTEVRGGSEVKTLNSSHRRSQTFNPWLSMMEGDVEKKKKECNIL</sequence>
<reference evidence="1 2" key="1">
    <citation type="submission" date="2023-01" db="EMBL/GenBank/DDBJ databases">
        <authorList>
            <person name="Whitehead M."/>
        </authorList>
    </citation>
    <scope>NUCLEOTIDE SEQUENCE [LARGE SCALE GENOMIC DNA]</scope>
</reference>
<dbReference type="Proteomes" id="UP001160148">
    <property type="component" value="Unassembled WGS sequence"/>
</dbReference>
<protein>
    <submittedName>
        <fullName evidence="1">Uncharacterized protein</fullName>
    </submittedName>
</protein>
<accession>A0AAV0W8Q5</accession>
<name>A0AAV0W8Q5_9HEMI</name>
<dbReference type="EMBL" id="CARXXK010000001">
    <property type="protein sequence ID" value="CAI6352165.1"/>
    <property type="molecule type" value="Genomic_DNA"/>
</dbReference>
<gene>
    <name evidence="1" type="ORF">MEUPH1_LOCUS8443</name>
</gene>
<proteinExistence type="predicted"/>
<evidence type="ECO:0000313" key="1">
    <source>
        <dbReference type="EMBL" id="CAI6352165.1"/>
    </source>
</evidence>
<keyword evidence="2" id="KW-1185">Reference proteome</keyword>